<reference evidence="2 3" key="1">
    <citation type="journal article" date="2015" name="Fungal Genet. Biol.">
        <title>Evolution of novel wood decay mechanisms in Agaricales revealed by the genome sequences of Fistulina hepatica and Cylindrobasidium torrendii.</title>
        <authorList>
            <person name="Floudas D."/>
            <person name="Held B.W."/>
            <person name="Riley R."/>
            <person name="Nagy L.G."/>
            <person name="Koehler G."/>
            <person name="Ransdell A.S."/>
            <person name="Younus H."/>
            <person name="Chow J."/>
            <person name="Chiniquy J."/>
            <person name="Lipzen A."/>
            <person name="Tritt A."/>
            <person name="Sun H."/>
            <person name="Haridas S."/>
            <person name="LaButti K."/>
            <person name="Ohm R.A."/>
            <person name="Kues U."/>
            <person name="Blanchette R.A."/>
            <person name="Grigoriev I.V."/>
            <person name="Minto R.E."/>
            <person name="Hibbett D.S."/>
        </authorList>
    </citation>
    <scope>NUCLEOTIDE SEQUENCE [LARGE SCALE GENOMIC DNA]</scope>
    <source>
        <strain evidence="2 3">ATCC 64428</strain>
    </source>
</reference>
<protein>
    <submittedName>
        <fullName evidence="2">DUF1295-domain-containing protein</fullName>
    </submittedName>
</protein>
<feature type="transmembrane region" description="Helical" evidence="1">
    <location>
        <begin position="296"/>
        <end position="317"/>
    </location>
</feature>
<organism evidence="2 3">
    <name type="scientific">Fistulina hepatica ATCC 64428</name>
    <dbReference type="NCBI Taxonomy" id="1128425"/>
    <lineage>
        <taxon>Eukaryota</taxon>
        <taxon>Fungi</taxon>
        <taxon>Dikarya</taxon>
        <taxon>Basidiomycota</taxon>
        <taxon>Agaricomycotina</taxon>
        <taxon>Agaricomycetes</taxon>
        <taxon>Agaricomycetidae</taxon>
        <taxon>Agaricales</taxon>
        <taxon>Fistulinaceae</taxon>
        <taxon>Fistulina</taxon>
    </lineage>
</organism>
<feature type="transmembrane region" description="Helical" evidence="1">
    <location>
        <begin position="42"/>
        <end position="60"/>
    </location>
</feature>
<keyword evidence="1" id="KW-1133">Transmembrane helix</keyword>
<accession>A0A0D7A346</accession>
<keyword evidence="3" id="KW-1185">Reference proteome</keyword>
<dbReference type="OrthoDB" id="201504at2759"/>
<dbReference type="InterPro" id="IPR010721">
    <property type="entry name" value="UstE-like"/>
</dbReference>
<dbReference type="PANTHER" id="PTHR32251:SF23">
    <property type="entry name" value="3-OXO-5-ALPHA-STEROID 4-DEHYDROGENASE (DUF1295)"/>
    <property type="match status" value="1"/>
</dbReference>
<dbReference type="Proteomes" id="UP000054144">
    <property type="component" value="Unassembled WGS sequence"/>
</dbReference>
<evidence type="ECO:0000313" key="2">
    <source>
        <dbReference type="EMBL" id="KIY45437.1"/>
    </source>
</evidence>
<gene>
    <name evidence="2" type="ORF">FISHEDRAFT_49274</name>
</gene>
<proteinExistence type="predicted"/>
<evidence type="ECO:0000313" key="3">
    <source>
        <dbReference type="Proteomes" id="UP000054144"/>
    </source>
</evidence>
<keyword evidence="1" id="KW-0472">Membrane</keyword>
<feature type="transmembrane region" description="Helical" evidence="1">
    <location>
        <begin position="12"/>
        <end position="30"/>
    </location>
</feature>
<feature type="transmembrane region" description="Helical" evidence="1">
    <location>
        <begin position="337"/>
        <end position="358"/>
    </location>
</feature>
<dbReference type="AlphaFoldDB" id="A0A0D7A346"/>
<dbReference type="PANTHER" id="PTHR32251">
    <property type="entry name" value="3-OXO-5-ALPHA-STEROID 4-DEHYDROGENASE"/>
    <property type="match status" value="1"/>
</dbReference>
<feature type="transmembrane region" description="Helical" evidence="1">
    <location>
        <begin position="88"/>
        <end position="107"/>
    </location>
</feature>
<keyword evidence="1" id="KW-0812">Transmembrane</keyword>
<feature type="transmembrane region" description="Helical" evidence="1">
    <location>
        <begin position="128"/>
        <end position="153"/>
    </location>
</feature>
<evidence type="ECO:0000256" key="1">
    <source>
        <dbReference type="SAM" id="Phobius"/>
    </source>
</evidence>
<dbReference type="Pfam" id="PF06966">
    <property type="entry name" value="DUF1295"/>
    <property type="match status" value="1"/>
</dbReference>
<name>A0A0D7A346_9AGAR</name>
<dbReference type="EMBL" id="KN882048">
    <property type="protein sequence ID" value="KIY45437.1"/>
    <property type="molecule type" value="Genomic_DNA"/>
</dbReference>
<dbReference type="Gene3D" id="1.20.120.1630">
    <property type="match status" value="1"/>
</dbReference>
<sequence>MNFFDSTASSVYAWPLQFCAFNIAQTYIFSLITSNVSQVDRIWTFLPVIYAAYFAFLPILPRQPSFFLCPYVPENVQSSLAQDFSPRVLLMFSLIVLWMVRLSYNTYRRGLFNLHDEDYRWAVLRQKISVWLFQVTNLVFIAGIQNALLLLLAYPVQIASSVQPHKSLTCSDVLLGFSALVILGLEFTADNQQWAFHAYKHSVLASKKGDKSISKYDEKAQWPGSRLKWTEEDAQRGFITRGLWAYSRHPNFACEQSFWWVITLMPLMAPEPPSLPSLAYLKHVLSAMSTLPPSHIVTALSPCVHLAPAVALSLLFYSSTLFTESITASKYKAYSAYKQRVAMFGFLKTFWLGMYLYIRGDKNAVEAQIWTKGKTE</sequence>
<dbReference type="GO" id="GO:0016020">
    <property type="term" value="C:membrane"/>
    <property type="evidence" value="ECO:0007669"/>
    <property type="project" value="TreeGrafter"/>
</dbReference>
<feature type="transmembrane region" description="Helical" evidence="1">
    <location>
        <begin position="173"/>
        <end position="189"/>
    </location>
</feature>